<dbReference type="AlphaFoldDB" id="B9ES48"/>
<reference evidence="1 2" key="1">
    <citation type="journal article" date="2003" name="Nature">
        <title>Genome divergence in two Prochlorococcus ecotypes reflects oceanic niche differentiation.</title>
        <authorList>
            <person name="Rocap G."/>
            <person name="Larimer F.W."/>
            <person name="Lamerdin J.E."/>
            <person name="Malfatti S."/>
            <person name="Chain P."/>
            <person name="Ahlgren N.A."/>
            <person name="Arellano A."/>
            <person name="Coleman M."/>
            <person name="Hauser L."/>
            <person name="Hess W.R."/>
            <person name="Johnson Z.I."/>
            <person name="Land M.L."/>
            <person name="Lindell D."/>
            <person name="Post A.F."/>
            <person name="Regala W."/>
            <person name="Shah M."/>
            <person name="Shaw S.L."/>
            <person name="Steglich C."/>
            <person name="Sullivan M.B."/>
            <person name="Ting C.S."/>
            <person name="Tolonen A."/>
            <person name="Webb E.A."/>
            <person name="Zinser E.R."/>
            <person name="Chisholm S.W."/>
        </authorList>
    </citation>
    <scope>NUCLEOTIDE SEQUENCE [LARGE SCALE GENOMIC DNA]</scope>
    <source>
        <strain evidence="2">MIT 9313</strain>
    </source>
</reference>
<sequence length="47" mass="5403">MEPLMLGLAAIDSDIRQRLSVFSFSKVAGHELISSRRLELFMIKMKH</sequence>
<proteinExistence type="predicted"/>
<protein>
    <submittedName>
        <fullName evidence="1">Uncharacterized protein</fullName>
    </submittedName>
</protein>
<name>B9ES48_PROMM</name>
<organism evidence="1 2">
    <name type="scientific">Prochlorococcus marinus (strain MIT 9313)</name>
    <dbReference type="NCBI Taxonomy" id="74547"/>
    <lineage>
        <taxon>Bacteria</taxon>
        <taxon>Bacillati</taxon>
        <taxon>Cyanobacteriota</taxon>
        <taxon>Cyanophyceae</taxon>
        <taxon>Synechococcales</taxon>
        <taxon>Prochlorococcaceae</taxon>
        <taxon>Prochlorococcus</taxon>
    </lineage>
</organism>
<gene>
    <name evidence="1" type="ordered locus">PMT_2663</name>
</gene>
<accession>B9ES48</accession>
<evidence type="ECO:0000313" key="2">
    <source>
        <dbReference type="Proteomes" id="UP000001423"/>
    </source>
</evidence>
<dbReference type="EMBL" id="BX548175">
    <property type="protein sequence ID" value="CAX32184.1"/>
    <property type="molecule type" value="Genomic_DNA"/>
</dbReference>
<dbReference type="Proteomes" id="UP000001423">
    <property type="component" value="Chromosome"/>
</dbReference>
<evidence type="ECO:0000313" key="1">
    <source>
        <dbReference type="EMBL" id="CAX32184.1"/>
    </source>
</evidence>
<dbReference type="KEGG" id="pmt:PMT_2663"/>
<dbReference type="HOGENOM" id="CLU_3171971_0_0_3"/>
<keyword evidence="2" id="KW-1185">Reference proteome</keyword>